<dbReference type="GO" id="GO:0003723">
    <property type="term" value="F:RNA binding"/>
    <property type="evidence" value="ECO:0007669"/>
    <property type="project" value="TreeGrafter"/>
</dbReference>
<name>A0AAJ0MJR6_9PEZI</name>
<evidence type="ECO:0000256" key="6">
    <source>
        <dbReference type="ARBA" id="ARBA00022737"/>
    </source>
</evidence>
<keyword evidence="15" id="KW-1185">Reference proteome</keyword>
<dbReference type="InterPro" id="IPR018222">
    <property type="entry name" value="Nuclear_transport_factor_2_euk"/>
</dbReference>
<feature type="domain" description="NTF2" evidence="12">
    <location>
        <begin position="485"/>
        <end position="656"/>
    </location>
</feature>
<dbReference type="SUPFAM" id="SSF52058">
    <property type="entry name" value="L domain-like"/>
    <property type="match status" value="1"/>
</dbReference>
<keyword evidence="4" id="KW-0963">Cytoplasm</keyword>
<comment type="caution">
    <text evidence="14">The sequence shown here is derived from an EMBL/GenBank/DDBJ whole genome shotgun (WGS) entry which is preliminary data.</text>
</comment>
<sequence>MRQTETFSLILCSTSPFTSLPLQPPPTVIWNFSPQPTSTSTYNSAILDCQQKHTTKLDRISPQGRQRICNSQRVVNGRGLGEKHHPPSFRYFISSLRIMAPPTGPRGSTRRSASAPRGSRGGGISKRRATTKTDRDGDVAMDAPLAGGANGNPVRGGVTRGGRGSRSGRDSVTRSTRGSSRIAESIRNYGSDPGRASKANFNRAILKVHGLRDSKAASNPDGGRRGLLDFLQRKAKTVTIGKNVVDGDFVWISVKKDDASDVLRLSGFTYAGAVLTITETDEKMPNPEVERMSQSALELKKNMTAVLAKRYDAEQRLLDLSALGADNTLVGMGTFDSQSTAQKAFQVLMQIVGLQYKRPDEKKEALQAVSLARNDIVDVEQVFTLANALPDLKRLDLSGNNIETLSKMSKWRYRFKHLEELHLTGNPITSQPNYVLELLQWFPSLQNLNGQQVRSMEEVAASLKALEPTPIPQFPSNLRDGNNNIAPQFLQAFFALFDTDRARLAAEFYDDDSMFSLAVIPNSGRNLPWRSYMKFSRNIHNFNSRNPQLLQRLFSGGSQIADLWKALPATRHPSIEQTDQWLVDGHTFSNLADPSGQGESAMGLIIIVNGRFEEADTATNTFGTRTFTRTFVLGPSKPGNPPPQHVYRVISDQMTLHDWTASPPPATPPQLTVESQAPIPTVPIHPIISPIPVPSPPVGALVPDGNMKAQLIQELSKLTGMTLEYSELCLSGAANWNFDLALQAFEEQKPNLPSTAFVSAV</sequence>
<dbReference type="SUPFAM" id="SSF46934">
    <property type="entry name" value="UBA-like"/>
    <property type="match status" value="1"/>
</dbReference>
<evidence type="ECO:0000256" key="7">
    <source>
        <dbReference type="ARBA" id="ARBA00022816"/>
    </source>
</evidence>
<comment type="function">
    <text evidence="9">Involved in the export of mRNA from the nucleus to the cytoplasm.</text>
</comment>
<dbReference type="InterPro" id="IPR032710">
    <property type="entry name" value="NTF2-like_dom_sf"/>
</dbReference>
<dbReference type="PROSITE" id="PS51281">
    <property type="entry name" value="TAP_C"/>
    <property type="match status" value="1"/>
</dbReference>
<evidence type="ECO:0000259" key="12">
    <source>
        <dbReference type="PROSITE" id="PS50177"/>
    </source>
</evidence>
<dbReference type="GO" id="GO:0016973">
    <property type="term" value="P:poly(A)+ mRNA export from nucleus"/>
    <property type="evidence" value="ECO:0007669"/>
    <property type="project" value="TreeGrafter"/>
</dbReference>
<keyword evidence="8" id="KW-0539">Nucleus</keyword>
<dbReference type="InterPro" id="IPR030217">
    <property type="entry name" value="NXF_fam"/>
</dbReference>
<dbReference type="SUPFAM" id="SSF54427">
    <property type="entry name" value="NTF2-like"/>
    <property type="match status" value="1"/>
</dbReference>
<gene>
    <name evidence="14" type="ORF">B0T25DRAFT_525227</name>
</gene>
<dbReference type="Gene3D" id="3.80.10.10">
    <property type="entry name" value="Ribonuclease Inhibitor"/>
    <property type="match status" value="1"/>
</dbReference>
<dbReference type="SMART" id="SM00804">
    <property type="entry name" value="TAP_C"/>
    <property type="match status" value="1"/>
</dbReference>
<evidence type="ECO:0000256" key="2">
    <source>
        <dbReference type="ARBA" id="ARBA00009285"/>
    </source>
</evidence>
<dbReference type="Proteomes" id="UP001275084">
    <property type="component" value="Unassembled WGS sequence"/>
</dbReference>
<comment type="similarity">
    <text evidence="2">Belongs to the NXF family.</text>
</comment>
<proteinExistence type="inferred from homology"/>
<protein>
    <recommendedName>
        <fullName evidence="10">mRNA export factor MEX67</fullName>
    </recommendedName>
</protein>
<comment type="subcellular location">
    <subcellularLocation>
        <location evidence="1">Nucleus</location>
    </subcellularLocation>
</comment>
<dbReference type="Pfam" id="PF22602">
    <property type="entry name" value="NXF_NTF2"/>
    <property type="match status" value="1"/>
</dbReference>
<dbReference type="Gene3D" id="1.10.8.10">
    <property type="entry name" value="DNA helicase RuvA subunit, C-terminal domain"/>
    <property type="match status" value="1"/>
</dbReference>
<dbReference type="InterPro" id="IPR001611">
    <property type="entry name" value="Leu-rich_rpt"/>
</dbReference>
<accession>A0AAJ0MJR6</accession>
<evidence type="ECO:0000256" key="9">
    <source>
        <dbReference type="ARBA" id="ARBA00055253"/>
    </source>
</evidence>
<dbReference type="GO" id="GO:0005634">
    <property type="term" value="C:nucleus"/>
    <property type="evidence" value="ECO:0007669"/>
    <property type="project" value="UniProtKB-SubCell"/>
</dbReference>
<evidence type="ECO:0000259" key="13">
    <source>
        <dbReference type="PROSITE" id="PS51281"/>
    </source>
</evidence>
<evidence type="ECO:0000256" key="4">
    <source>
        <dbReference type="ARBA" id="ARBA00022490"/>
    </source>
</evidence>
<reference evidence="14" key="1">
    <citation type="journal article" date="2023" name="Mol. Phylogenet. Evol.">
        <title>Genome-scale phylogeny and comparative genomics of the fungal order Sordariales.</title>
        <authorList>
            <person name="Hensen N."/>
            <person name="Bonometti L."/>
            <person name="Westerberg I."/>
            <person name="Brannstrom I.O."/>
            <person name="Guillou S."/>
            <person name="Cros-Aarteil S."/>
            <person name="Calhoun S."/>
            <person name="Haridas S."/>
            <person name="Kuo A."/>
            <person name="Mondo S."/>
            <person name="Pangilinan J."/>
            <person name="Riley R."/>
            <person name="LaButti K."/>
            <person name="Andreopoulos B."/>
            <person name="Lipzen A."/>
            <person name="Chen C."/>
            <person name="Yan M."/>
            <person name="Daum C."/>
            <person name="Ng V."/>
            <person name="Clum A."/>
            <person name="Steindorff A."/>
            <person name="Ohm R.A."/>
            <person name="Martin F."/>
            <person name="Silar P."/>
            <person name="Natvig D.O."/>
            <person name="Lalanne C."/>
            <person name="Gautier V."/>
            <person name="Ament-Velasquez S.L."/>
            <person name="Kruys A."/>
            <person name="Hutchinson M.I."/>
            <person name="Powell A.J."/>
            <person name="Barry K."/>
            <person name="Miller A.N."/>
            <person name="Grigoriev I.V."/>
            <person name="Debuchy R."/>
            <person name="Gladieux P."/>
            <person name="Hiltunen Thoren M."/>
            <person name="Johannesson H."/>
        </authorList>
    </citation>
    <scope>NUCLEOTIDE SEQUENCE</scope>
    <source>
        <strain evidence="14">CBS 955.72</strain>
    </source>
</reference>
<feature type="region of interest" description="Disordered" evidence="11">
    <location>
        <begin position="100"/>
        <end position="181"/>
    </location>
</feature>
<dbReference type="InterPro" id="IPR009060">
    <property type="entry name" value="UBA-like_sf"/>
</dbReference>
<dbReference type="InterPro" id="IPR040736">
    <property type="entry name" value="Mex67_RRM"/>
</dbReference>
<evidence type="ECO:0000256" key="3">
    <source>
        <dbReference type="ARBA" id="ARBA00022448"/>
    </source>
</evidence>
<dbReference type="CDD" id="cd14342">
    <property type="entry name" value="UBA_TAP-C"/>
    <property type="match status" value="1"/>
</dbReference>
<feature type="compositionally biased region" description="Low complexity" evidence="11">
    <location>
        <begin position="105"/>
        <end position="118"/>
    </location>
</feature>
<evidence type="ECO:0000256" key="10">
    <source>
        <dbReference type="ARBA" id="ARBA00069694"/>
    </source>
</evidence>
<dbReference type="InterPro" id="IPR005637">
    <property type="entry name" value="TAP_C_dom"/>
</dbReference>
<reference evidence="14" key="2">
    <citation type="submission" date="2023-06" db="EMBL/GenBank/DDBJ databases">
        <authorList>
            <consortium name="Lawrence Berkeley National Laboratory"/>
            <person name="Haridas S."/>
            <person name="Hensen N."/>
            <person name="Bonometti L."/>
            <person name="Westerberg I."/>
            <person name="Brannstrom I.O."/>
            <person name="Guillou S."/>
            <person name="Cros-Aarteil S."/>
            <person name="Calhoun S."/>
            <person name="Kuo A."/>
            <person name="Mondo S."/>
            <person name="Pangilinan J."/>
            <person name="Riley R."/>
            <person name="Labutti K."/>
            <person name="Andreopoulos B."/>
            <person name="Lipzen A."/>
            <person name="Chen C."/>
            <person name="Yanf M."/>
            <person name="Daum C."/>
            <person name="Ng V."/>
            <person name="Clum A."/>
            <person name="Steindorff A."/>
            <person name="Ohm R."/>
            <person name="Martin F."/>
            <person name="Silar P."/>
            <person name="Natvig D."/>
            <person name="Lalanne C."/>
            <person name="Gautier V."/>
            <person name="Ament-Velasquez S.L."/>
            <person name="Kruys A."/>
            <person name="Hutchinson M.I."/>
            <person name="Powell A.J."/>
            <person name="Barry K."/>
            <person name="Miller A.N."/>
            <person name="Grigoriev I.V."/>
            <person name="Debuchy R."/>
            <person name="Gladieux P."/>
            <person name="Thoren M.H."/>
            <person name="Johannesson H."/>
        </authorList>
    </citation>
    <scope>NUCLEOTIDE SEQUENCE</scope>
    <source>
        <strain evidence="14">CBS 955.72</strain>
    </source>
</reference>
<dbReference type="Pfam" id="PF03943">
    <property type="entry name" value="TAP_C"/>
    <property type="match status" value="1"/>
</dbReference>
<feature type="domain" description="TAP-C" evidence="13">
    <location>
        <begin position="706"/>
        <end position="760"/>
    </location>
</feature>
<dbReference type="InterPro" id="IPR032675">
    <property type="entry name" value="LRR_dom_sf"/>
</dbReference>
<dbReference type="FunFam" id="3.80.10.10:FF:000296">
    <property type="entry name" value="mRNA export factor MEX67"/>
    <property type="match status" value="1"/>
</dbReference>
<keyword evidence="3" id="KW-0813">Transport</keyword>
<dbReference type="AlphaFoldDB" id="A0AAJ0MJR6"/>
<evidence type="ECO:0000256" key="8">
    <source>
        <dbReference type="ARBA" id="ARBA00023242"/>
    </source>
</evidence>
<evidence type="ECO:0000313" key="14">
    <source>
        <dbReference type="EMBL" id="KAK3362778.1"/>
    </source>
</evidence>
<dbReference type="InterPro" id="IPR057125">
    <property type="entry name" value="NXF1/2/3/5-like_LRR"/>
</dbReference>
<keyword evidence="5" id="KW-0433">Leucine-rich repeat</keyword>
<evidence type="ECO:0000313" key="15">
    <source>
        <dbReference type="Proteomes" id="UP001275084"/>
    </source>
</evidence>
<dbReference type="PANTHER" id="PTHR10662">
    <property type="entry name" value="NUCLEAR RNA EXPORT FACTOR"/>
    <property type="match status" value="1"/>
</dbReference>
<keyword evidence="6" id="KW-0677">Repeat</keyword>
<dbReference type="EMBL" id="JAUIQD010000001">
    <property type="protein sequence ID" value="KAK3362778.1"/>
    <property type="molecule type" value="Genomic_DNA"/>
</dbReference>
<evidence type="ECO:0000256" key="5">
    <source>
        <dbReference type="ARBA" id="ARBA00022614"/>
    </source>
</evidence>
<dbReference type="Pfam" id="PF24048">
    <property type="entry name" value="LRR_NXF1-5"/>
    <property type="match status" value="1"/>
</dbReference>
<keyword evidence="7" id="KW-0509">mRNA transport</keyword>
<dbReference type="InterPro" id="IPR002075">
    <property type="entry name" value="NTF2_dom"/>
</dbReference>
<evidence type="ECO:0000256" key="1">
    <source>
        <dbReference type="ARBA" id="ARBA00004123"/>
    </source>
</evidence>
<organism evidence="14 15">
    <name type="scientific">Lasiosphaeria hispida</name>
    <dbReference type="NCBI Taxonomy" id="260671"/>
    <lineage>
        <taxon>Eukaryota</taxon>
        <taxon>Fungi</taxon>
        <taxon>Dikarya</taxon>
        <taxon>Ascomycota</taxon>
        <taxon>Pezizomycotina</taxon>
        <taxon>Sordariomycetes</taxon>
        <taxon>Sordariomycetidae</taxon>
        <taxon>Sordariales</taxon>
        <taxon>Lasiosphaeriaceae</taxon>
        <taxon>Lasiosphaeria</taxon>
    </lineage>
</organism>
<dbReference type="PROSITE" id="PS50177">
    <property type="entry name" value="NTF2_DOMAIN"/>
    <property type="match status" value="1"/>
</dbReference>
<evidence type="ECO:0000256" key="11">
    <source>
        <dbReference type="SAM" id="MobiDB-lite"/>
    </source>
</evidence>
<dbReference type="PROSITE" id="PS51450">
    <property type="entry name" value="LRR"/>
    <property type="match status" value="1"/>
</dbReference>
<dbReference type="PANTHER" id="PTHR10662:SF22">
    <property type="entry name" value="NUCLEAR RNA EXPORT FACTOR 1"/>
    <property type="match status" value="1"/>
</dbReference>
<dbReference type="Gene3D" id="3.10.450.50">
    <property type="match status" value="1"/>
</dbReference>
<dbReference type="Pfam" id="PF18444">
    <property type="entry name" value="RRM_9"/>
    <property type="match status" value="1"/>
</dbReference>